<organism evidence="1 2">
    <name type="scientific">Crotalaria pallida</name>
    <name type="common">Smooth rattlebox</name>
    <name type="synonym">Crotalaria striata</name>
    <dbReference type="NCBI Taxonomy" id="3830"/>
    <lineage>
        <taxon>Eukaryota</taxon>
        <taxon>Viridiplantae</taxon>
        <taxon>Streptophyta</taxon>
        <taxon>Embryophyta</taxon>
        <taxon>Tracheophyta</taxon>
        <taxon>Spermatophyta</taxon>
        <taxon>Magnoliopsida</taxon>
        <taxon>eudicotyledons</taxon>
        <taxon>Gunneridae</taxon>
        <taxon>Pentapetalae</taxon>
        <taxon>rosids</taxon>
        <taxon>fabids</taxon>
        <taxon>Fabales</taxon>
        <taxon>Fabaceae</taxon>
        <taxon>Papilionoideae</taxon>
        <taxon>50 kb inversion clade</taxon>
        <taxon>genistoids sensu lato</taxon>
        <taxon>core genistoids</taxon>
        <taxon>Crotalarieae</taxon>
        <taxon>Crotalaria</taxon>
    </lineage>
</organism>
<evidence type="ECO:0000313" key="2">
    <source>
        <dbReference type="Proteomes" id="UP001372338"/>
    </source>
</evidence>
<gene>
    <name evidence="1" type="ORF">RIF29_15891</name>
</gene>
<proteinExistence type="predicted"/>
<name>A0AAN9ID04_CROPI</name>
<keyword evidence="2" id="KW-1185">Reference proteome</keyword>
<reference evidence="1 2" key="1">
    <citation type="submission" date="2024-01" db="EMBL/GenBank/DDBJ databases">
        <title>The genomes of 5 underutilized Papilionoideae crops provide insights into root nodulation and disease resistanc.</title>
        <authorList>
            <person name="Yuan L."/>
        </authorList>
    </citation>
    <scope>NUCLEOTIDE SEQUENCE [LARGE SCALE GENOMIC DNA]</scope>
    <source>
        <strain evidence="1">ZHUSHIDOU_FW_LH</strain>
        <tissue evidence="1">Leaf</tissue>
    </source>
</reference>
<dbReference type="EMBL" id="JAYWIO010000003">
    <property type="protein sequence ID" value="KAK7274792.1"/>
    <property type="molecule type" value="Genomic_DNA"/>
</dbReference>
<dbReference type="AlphaFoldDB" id="A0AAN9ID04"/>
<comment type="caution">
    <text evidence="1">The sequence shown here is derived from an EMBL/GenBank/DDBJ whole genome shotgun (WGS) entry which is preliminary data.</text>
</comment>
<evidence type="ECO:0000313" key="1">
    <source>
        <dbReference type="EMBL" id="KAK7274792.1"/>
    </source>
</evidence>
<accession>A0AAN9ID04</accession>
<protein>
    <submittedName>
        <fullName evidence="1">Uncharacterized protein</fullName>
    </submittedName>
</protein>
<dbReference type="Proteomes" id="UP001372338">
    <property type="component" value="Unassembled WGS sequence"/>
</dbReference>
<sequence>MFRFGIIRIMEVLVEGLGHLDRILVLEEEGTVGLVEVEVDCLEVEVAVSIGIVEEVAVLALEEVKNDGPPPSSSYFNLCSPLSL</sequence>